<reference evidence="4" key="1">
    <citation type="submission" date="2017-02" db="UniProtKB">
        <authorList>
            <consortium name="WormBaseParasite"/>
        </authorList>
    </citation>
    <scope>IDENTIFICATION</scope>
</reference>
<gene>
    <name evidence="2" type="ORF">EVEC_LOCUS4655</name>
</gene>
<organism evidence="4">
    <name type="scientific">Enterobius vermicularis</name>
    <name type="common">Human pinworm</name>
    <dbReference type="NCBI Taxonomy" id="51028"/>
    <lineage>
        <taxon>Eukaryota</taxon>
        <taxon>Metazoa</taxon>
        <taxon>Ecdysozoa</taxon>
        <taxon>Nematoda</taxon>
        <taxon>Chromadorea</taxon>
        <taxon>Rhabditida</taxon>
        <taxon>Spirurina</taxon>
        <taxon>Oxyuridomorpha</taxon>
        <taxon>Oxyuroidea</taxon>
        <taxon>Oxyuridae</taxon>
        <taxon>Enterobius</taxon>
    </lineage>
</organism>
<evidence type="ECO:0000313" key="4">
    <source>
        <dbReference type="WBParaSite" id="EVEC_0000497101-mRNA-1"/>
    </source>
</evidence>
<evidence type="ECO:0000313" key="3">
    <source>
        <dbReference type="Proteomes" id="UP000274131"/>
    </source>
</evidence>
<dbReference type="OrthoDB" id="25778at2759"/>
<dbReference type="EMBL" id="UXUI01007918">
    <property type="protein sequence ID" value="VDD89904.1"/>
    <property type="molecule type" value="Genomic_DNA"/>
</dbReference>
<dbReference type="Pfam" id="PF21034">
    <property type="entry name" value="BCAS3_WD40"/>
    <property type="match status" value="1"/>
</dbReference>
<dbReference type="GO" id="GO:0042594">
    <property type="term" value="P:response to starvation"/>
    <property type="evidence" value="ECO:0007669"/>
    <property type="project" value="TreeGrafter"/>
</dbReference>
<name>A0A0N4V4C5_ENTVE</name>
<dbReference type="InterPro" id="IPR015943">
    <property type="entry name" value="WD40/YVTN_repeat-like_dom_sf"/>
</dbReference>
<feature type="domain" description="BCAS3 WD40" evidence="1">
    <location>
        <begin position="157"/>
        <end position="524"/>
    </location>
</feature>
<sequence>MSKFLCFRTGTVEFSETGFFMNASESWEFIRRSELLVLYEDLSDYCSDISVEWSSPSVRSIYPQVQQTPHSSSPSSPCDLRFHVVSSSPRSLRDSQRRGRIIKPQRVLEPSLVGSVAGFVYDAMPQASSLQAQNERIEWVNFQKYENAVDTALSLDIIIFGLTRGFQIWAILENGECEEIVTERQGPLKIGRLLTYSPIESFGVTEDKFSNARPLFAVVDANSPLDRLSCTLSFLSLITGQYVHRIVFPDQICGFEESPKVLVVSFPMRIVVCDAMSLREQRCIYYPKTPTINNIFAVSDIFLAFADSTFLQSWQSCGGMMTEEDVTPANHSSYASTVVNAASSLTKAFSTWSESVVSSFSSSPKSKHLLSSFSHPGIVTVLDVTKLPVNNEYELECNDSVLAHFVAHTEPIGYLRFGHGGRILLTSGQSSTSFNIFLLHPHPGSCALGAAQHIYTLNRGNTPAKIVSCAFSTDNRFVGLATNHGTTHLFAICPYGGPVSMRTHGDKLVNKESRYHRSAGLDNFDIVPVTEPIDYRTYQFGAPQIYKDHPSLIRPSIARSARNPRIGPYTRPLGLTASAKLRDSLSVDNLSAWASDIAAPLTTGRKRTTSGSKNDEPKKLSVIFASNSIYSDKPTLLVAGTDGLITEYVIDVVPKEIPSAPDLDVSAIAHTSSNWQVPIKCRLHGFMFWQLQRSAFSGPVSDMRLPLSDHNPFLLWLKNASFNIRKESSEEKAEAWMSQVSMFNADGWRQ</sequence>
<dbReference type="AlphaFoldDB" id="A0A0N4V4C5"/>
<dbReference type="PANTHER" id="PTHR13268:SF0">
    <property type="entry name" value="BCAS3 MICROTUBULE ASSOCIATED CELL MIGRATION FACTOR"/>
    <property type="match status" value="1"/>
</dbReference>
<evidence type="ECO:0000259" key="1">
    <source>
        <dbReference type="Pfam" id="PF21034"/>
    </source>
</evidence>
<dbReference type="Proteomes" id="UP000274131">
    <property type="component" value="Unassembled WGS sequence"/>
</dbReference>
<dbReference type="InterPro" id="IPR045142">
    <property type="entry name" value="BCAS3-like"/>
</dbReference>
<reference evidence="2 3" key="2">
    <citation type="submission" date="2018-10" db="EMBL/GenBank/DDBJ databases">
        <authorList>
            <consortium name="Pathogen Informatics"/>
        </authorList>
    </citation>
    <scope>NUCLEOTIDE SEQUENCE [LARGE SCALE GENOMIC DNA]</scope>
</reference>
<dbReference type="GO" id="GO:0006914">
    <property type="term" value="P:autophagy"/>
    <property type="evidence" value="ECO:0007669"/>
    <property type="project" value="InterPro"/>
</dbReference>
<dbReference type="WBParaSite" id="EVEC_0000497101-mRNA-1">
    <property type="protein sequence ID" value="EVEC_0000497101-mRNA-1"/>
    <property type="gene ID" value="EVEC_0000497101"/>
</dbReference>
<keyword evidence="3" id="KW-1185">Reference proteome</keyword>
<evidence type="ECO:0000313" key="2">
    <source>
        <dbReference type="EMBL" id="VDD89904.1"/>
    </source>
</evidence>
<dbReference type="SUPFAM" id="SSF50978">
    <property type="entry name" value="WD40 repeat-like"/>
    <property type="match status" value="1"/>
</dbReference>
<dbReference type="PANTHER" id="PTHR13268">
    <property type="entry name" value="BREAST CARCINOMA AMPLIFIED SEQUENCE 3"/>
    <property type="match status" value="1"/>
</dbReference>
<proteinExistence type="predicted"/>
<protein>
    <submittedName>
        <fullName evidence="4">BCAS3 domain-containing protein</fullName>
    </submittedName>
</protein>
<dbReference type="GO" id="GO:0005737">
    <property type="term" value="C:cytoplasm"/>
    <property type="evidence" value="ECO:0007669"/>
    <property type="project" value="TreeGrafter"/>
</dbReference>
<dbReference type="InterPro" id="IPR036322">
    <property type="entry name" value="WD40_repeat_dom_sf"/>
</dbReference>
<dbReference type="Gene3D" id="2.130.10.10">
    <property type="entry name" value="YVTN repeat-like/Quinoprotein amine dehydrogenase"/>
    <property type="match status" value="1"/>
</dbReference>
<accession>A0A0N4V4C5</accession>
<dbReference type="STRING" id="51028.A0A0N4V4C5"/>
<dbReference type="InterPro" id="IPR048382">
    <property type="entry name" value="BCAS3_WD40"/>
</dbReference>